<evidence type="ECO:0000313" key="1">
    <source>
        <dbReference type="EMBL" id="KAJ8344416.1"/>
    </source>
</evidence>
<dbReference type="AlphaFoldDB" id="A0A9Q1ESX2"/>
<accession>A0A9Q1ESX2</accession>
<evidence type="ECO:0000313" key="2">
    <source>
        <dbReference type="Proteomes" id="UP001152622"/>
    </source>
</evidence>
<dbReference type="EMBL" id="JAINUF010000013">
    <property type="protein sequence ID" value="KAJ8344416.1"/>
    <property type="molecule type" value="Genomic_DNA"/>
</dbReference>
<name>A0A9Q1ESX2_SYNKA</name>
<proteinExistence type="predicted"/>
<dbReference type="Proteomes" id="UP001152622">
    <property type="component" value="Chromosome 13"/>
</dbReference>
<organism evidence="1 2">
    <name type="scientific">Synaphobranchus kaupii</name>
    <name type="common">Kaup's arrowtooth eel</name>
    <dbReference type="NCBI Taxonomy" id="118154"/>
    <lineage>
        <taxon>Eukaryota</taxon>
        <taxon>Metazoa</taxon>
        <taxon>Chordata</taxon>
        <taxon>Craniata</taxon>
        <taxon>Vertebrata</taxon>
        <taxon>Euteleostomi</taxon>
        <taxon>Actinopterygii</taxon>
        <taxon>Neopterygii</taxon>
        <taxon>Teleostei</taxon>
        <taxon>Anguilliformes</taxon>
        <taxon>Synaphobranchidae</taxon>
        <taxon>Synaphobranchus</taxon>
    </lineage>
</organism>
<reference evidence="1" key="1">
    <citation type="journal article" date="2023" name="Science">
        <title>Genome structures resolve the early diversification of teleost fishes.</title>
        <authorList>
            <person name="Parey E."/>
            <person name="Louis A."/>
            <person name="Montfort J."/>
            <person name="Bouchez O."/>
            <person name="Roques C."/>
            <person name="Iampietro C."/>
            <person name="Lluch J."/>
            <person name="Castinel A."/>
            <person name="Donnadieu C."/>
            <person name="Desvignes T."/>
            <person name="Floi Bucao C."/>
            <person name="Jouanno E."/>
            <person name="Wen M."/>
            <person name="Mejri S."/>
            <person name="Dirks R."/>
            <person name="Jansen H."/>
            <person name="Henkel C."/>
            <person name="Chen W.J."/>
            <person name="Zahm M."/>
            <person name="Cabau C."/>
            <person name="Klopp C."/>
            <person name="Thompson A.W."/>
            <person name="Robinson-Rechavi M."/>
            <person name="Braasch I."/>
            <person name="Lecointre G."/>
            <person name="Bobe J."/>
            <person name="Postlethwait J.H."/>
            <person name="Berthelot C."/>
            <person name="Roest Crollius H."/>
            <person name="Guiguen Y."/>
        </authorList>
    </citation>
    <scope>NUCLEOTIDE SEQUENCE</scope>
    <source>
        <strain evidence="1">WJC10195</strain>
    </source>
</reference>
<sequence>MEKQLRLVTFQLLAARAFSMSFFERDALHAEEKDPRTLHSLTLPPCSRILHCIPGELLLECSGSLPSPSPVLLPVCPPCGVL</sequence>
<comment type="caution">
    <text evidence="1">The sequence shown here is derived from an EMBL/GenBank/DDBJ whole genome shotgun (WGS) entry which is preliminary data.</text>
</comment>
<gene>
    <name evidence="1" type="ORF">SKAU_G00317450</name>
</gene>
<protein>
    <submittedName>
        <fullName evidence="1">Uncharacterized protein</fullName>
    </submittedName>
</protein>
<keyword evidence="2" id="KW-1185">Reference proteome</keyword>